<reference evidence="5" key="1">
    <citation type="submission" date="2021-01" db="EMBL/GenBank/DDBJ databases">
        <authorList>
            <person name="Kaushik A."/>
        </authorList>
    </citation>
    <scope>NUCLEOTIDE SEQUENCE</scope>
    <source>
        <strain evidence="5">AG6-10EEA</strain>
    </source>
</reference>
<dbReference type="Proteomes" id="UP000663853">
    <property type="component" value="Unassembled WGS sequence"/>
</dbReference>
<keyword evidence="1 2" id="KW-0539">Nucleus</keyword>
<feature type="DNA-binding region" description="Homeobox" evidence="1">
    <location>
        <begin position="199"/>
        <end position="241"/>
    </location>
</feature>
<evidence type="ECO:0000259" key="4">
    <source>
        <dbReference type="PROSITE" id="PS50071"/>
    </source>
</evidence>
<dbReference type="InterPro" id="IPR009057">
    <property type="entry name" value="Homeodomain-like_sf"/>
</dbReference>
<comment type="caution">
    <text evidence="5">The sequence shown here is derived from an EMBL/GenBank/DDBJ whole genome shotgun (WGS) entry which is preliminary data.</text>
</comment>
<dbReference type="InterPro" id="IPR001356">
    <property type="entry name" value="HD"/>
</dbReference>
<name>A0A8H3HPM4_9AGAM</name>
<protein>
    <recommendedName>
        <fullName evidence="4">Homeobox domain-containing protein</fullName>
    </recommendedName>
</protein>
<comment type="subcellular location">
    <subcellularLocation>
        <location evidence="1 2">Nucleus</location>
    </subcellularLocation>
</comment>
<keyword evidence="1 2" id="KW-0238">DNA-binding</keyword>
<feature type="domain" description="Homeobox" evidence="4">
    <location>
        <begin position="197"/>
        <end position="240"/>
    </location>
</feature>
<dbReference type="SMART" id="SM00389">
    <property type="entry name" value="HOX"/>
    <property type="match status" value="1"/>
</dbReference>
<evidence type="ECO:0000313" key="5">
    <source>
        <dbReference type="EMBL" id="CAE6531344.1"/>
    </source>
</evidence>
<feature type="compositionally biased region" description="Polar residues" evidence="3">
    <location>
        <begin position="427"/>
        <end position="452"/>
    </location>
</feature>
<dbReference type="Pfam" id="PF00046">
    <property type="entry name" value="Homeodomain"/>
    <property type="match status" value="1"/>
</dbReference>
<keyword evidence="1 2" id="KW-0371">Homeobox</keyword>
<feature type="compositionally biased region" description="Low complexity" evidence="3">
    <location>
        <begin position="347"/>
        <end position="357"/>
    </location>
</feature>
<dbReference type="Gene3D" id="1.10.10.60">
    <property type="entry name" value="Homeodomain-like"/>
    <property type="match status" value="1"/>
</dbReference>
<dbReference type="EMBL" id="CAJMXA010004013">
    <property type="protein sequence ID" value="CAE6531344.1"/>
    <property type="molecule type" value="Genomic_DNA"/>
</dbReference>
<evidence type="ECO:0000313" key="6">
    <source>
        <dbReference type="Proteomes" id="UP000663853"/>
    </source>
</evidence>
<organism evidence="5 6">
    <name type="scientific">Rhizoctonia solani</name>
    <dbReference type="NCBI Taxonomy" id="456999"/>
    <lineage>
        <taxon>Eukaryota</taxon>
        <taxon>Fungi</taxon>
        <taxon>Dikarya</taxon>
        <taxon>Basidiomycota</taxon>
        <taxon>Agaricomycotina</taxon>
        <taxon>Agaricomycetes</taxon>
        <taxon>Cantharellales</taxon>
        <taxon>Ceratobasidiaceae</taxon>
        <taxon>Rhizoctonia</taxon>
    </lineage>
</organism>
<evidence type="ECO:0000256" key="2">
    <source>
        <dbReference type="RuleBase" id="RU000682"/>
    </source>
</evidence>
<dbReference type="PROSITE" id="PS50071">
    <property type="entry name" value="HOMEOBOX_2"/>
    <property type="match status" value="1"/>
</dbReference>
<feature type="compositionally biased region" description="Low complexity" evidence="3">
    <location>
        <begin position="506"/>
        <end position="533"/>
    </location>
</feature>
<dbReference type="SUPFAM" id="SSF46689">
    <property type="entry name" value="Homeodomain-like"/>
    <property type="match status" value="1"/>
</dbReference>
<gene>
    <name evidence="5" type="ORF">RDB_LOCUS168697</name>
</gene>
<feature type="region of interest" description="Disordered" evidence="3">
    <location>
        <begin position="296"/>
        <end position="605"/>
    </location>
</feature>
<feature type="region of interest" description="Disordered" evidence="3">
    <location>
        <begin position="132"/>
        <end position="188"/>
    </location>
</feature>
<evidence type="ECO:0000256" key="1">
    <source>
        <dbReference type="PROSITE-ProRule" id="PRU00108"/>
    </source>
</evidence>
<accession>A0A8H3HPM4</accession>
<feature type="compositionally biased region" description="Acidic residues" evidence="3">
    <location>
        <begin position="322"/>
        <end position="333"/>
    </location>
</feature>
<feature type="compositionally biased region" description="Low complexity" evidence="3">
    <location>
        <begin position="416"/>
        <end position="426"/>
    </location>
</feature>
<feature type="compositionally biased region" description="Low complexity" evidence="3">
    <location>
        <begin position="556"/>
        <end position="583"/>
    </location>
</feature>
<dbReference type="GO" id="GO:0005634">
    <property type="term" value="C:nucleus"/>
    <property type="evidence" value="ECO:0007669"/>
    <property type="project" value="UniProtKB-SubCell"/>
</dbReference>
<feature type="compositionally biased region" description="Acidic residues" evidence="3">
    <location>
        <begin position="154"/>
        <end position="177"/>
    </location>
</feature>
<dbReference type="GO" id="GO:0003677">
    <property type="term" value="F:DNA binding"/>
    <property type="evidence" value="ECO:0007669"/>
    <property type="project" value="UniProtKB-UniRule"/>
</dbReference>
<feature type="region of interest" description="Disordered" evidence="3">
    <location>
        <begin position="619"/>
        <end position="657"/>
    </location>
</feature>
<evidence type="ECO:0000256" key="3">
    <source>
        <dbReference type="SAM" id="MobiDB-lite"/>
    </source>
</evidence>
<dbReference type="AlphaFoldDB" id="A0A8H3HPM4"/>
<sequence length="657" mass="69846">MNEPSFLEVAASIREVLQQNLSLAQQYIPSQSNNPPRVEQPAIQPRFIDFSQHVSSSKLPPAVVAEVATVMAKQSHKYQEVAEQAHLRLIHDIYSSCDAMTAASLVPHARMARDAIYDRSVNKILEVANQLAGDVEPEGGASDVEGLSDSETSSSEDEDEEDEEAEGVEEEPEDDENSPMKPGEEVPPLETKYLPIFEALHERGKVLTKPEKTYLVNLTGMTYRQITIWFQNRRRGELKEDMAARATSYAASIRSDQSSELSDDDFLEKKLSGIQPSDTTFNIRSWRLASAIAPADARTPSFPPSPTKVGFTDINMPRPGFDDSDSDLTDSEDEGSRSDMGNRGVPSLTTSSTTLDSSSDRGPATVASGPSSQARSGQLNDPVIIAEKGASPQQLAPISRPIKSLPLARRITPPVSSSSQQQANSQPTTGFNFNSNAPGPASIQNPQNQFHSVSVAPPVQPQLVTSNERGLTVQMDTTPPKSTLTLQNQRTVTTTGNGPATSISPSSPVLQSGSPHSSSSPSPSGHSASSPRPAVKPLPRRTGCAPRPRPPPRPVPASATTAPAGPSSARSSVVLPPSSNPSLAGTTLGALLRPNMPPPNIPPEMEERLSAMAGRMGVGASNGARRVGPPGLPTQPQRHASFAFGPTSLPGLGPPPE</sequence>
<dbReference type="CDD" id="cd00086">
    <property type="entry name" value="homeodomain"/>
    <property type="match status" value="1"/>
</dbReference>
<proteinExistence type="predicted"/>
<feature type="compositionally biased region" description="Polar residues" evidence="3">
    <location>
        <begin position="462"/>
        <end position="505"/>
    </location>
</feature>
<feature type="compositionally biased region" description="Polar residues" evidence="3">
    <location>
        <begin position="368"/>
        <end position="379"/>
    </location>
</feature>